<evidence type="ECO:0000313" key="4">
    <source>
        <dbReference type="Proteomes" id="UP001152797"/>
    </source>
</evidence>
<reference evidence="3" key="2">
    <citation type="submission" date="2024-04" db="EMBL/GenBank/DDBJ databases">
        <authorList>
            <person name="Chen Y."/>
            <person name="Shah S."/>
            <person name="Dougan E. K."/>
            <person name="Thang M."/>
            <person name="Chan C."/>
        </authorList>
    </citation>
    <scope>NUCLEOTIDE SEQUENCE [LARGE SCALE GENOMIC DNA]</scope>
</reference>
<organism evidence="2">
    <name type="scientific">Cladocopium goreaui</name>
    <dbReference type="NCBI Taxonomy" id="2562237"/>
    <lineage>
        <taxon>Eukaryota</taxon>
        <taxon>Sar</taxon>
        <taxon>Alveolata</taxon>
        <taxon>Dinophyceae</taxon>
        <taxon>Suessiales</taxon>
        <taxon>Symbiodiniaceae</taxon>
        <taxon>Cladocopium</taxon>
    </lineage>
</organism>
<evidence type="ECO:0000313" key="3">
    <source>
        <dbReference type="EMBL" id="CAL1138207.1"/>
    </source>
</evidence>
<proteinExistence type="predicted"/>
<name>A0A9P1FSH6_9DINO</name>
<gene>
    <name evidence="2" type="ORF">C1SCF055_LOCUS12337</name>
</gene>
<dbReference type="EMBL" id="CAMXCT030000924">
    <property type="protein sequence ID" value="CAL4772144.1"/>
    <property type="molecule type" value="Genomic_DNA"/>
</dbReference>
<protein>
    <submittedName>
        <fullName evidence="2">Uncharacterized protein</fullName>
    </submittedName>
</protein>
<reference evidence="2" key="1">
    <citation type="submission" date="2022-10" db="EMBL/GenBank/DDBJ databases">
        <authorList>
            <person name="Chen Y."/>
            <person name="Dougan E. K."/>
            <person name="Chan C."/>
            <person name="Rhodes N."/>
            <person name="Thang M."/>
        </authorList>
    </citation>
    <scope>NUCLEOTIDE SEQUENCE</scope>
</reference>
<dbReference type="Proteomes" id="UP001152797">
    <property type="component" value="Unassembled WGS sequence"/>
</dbReference>
<feature type="region of interest" description="Disordered" evidence="1">
    <location>
        <begin position="232"/>
        <end position="271"/>
    </location>
</feature>
<feature type="compositionally biased region" description="Pro residues" evidence="1">
    <location>
        <begin position="240"/>
        <end position="250"/>
    </location>
</feature>
<comment type="caution">
    <text evidence="2">The sequence shown here is derived from an EMBL/GenBank/DDBJ whole genome shotgun (WGS) entry which is preliminary data.</text>
</comment>
<accession>A0A9P1FSH6</accession>
<evidence type="ECO:0000256" key="1">
    <source>
        <dbReference type="SAM" id="MobiDB-lite"/>
    </source>
</evidence>
<sequence>MDVSCEIISGVVNELVQQNGGKPPTPAQLAEAMGLEVPEAKEILKELRNDGLLPPAAKTSKVMKRPAAAVIPAAEASPPAEASMPATPGNDLSGPKASENSDTAQGATVRKVPKRLRPYVAEKAVTPDEIETQEVEDTVVDEAVVESTQSSGSKPDRLVAKGVSQRPGPTADFMRWYIFFSAFLCVLLSACRSIGTVLRGQNLLRGASSVNVATSDDEEPDWAEWYQQQDRLPDQSPAPTEVPTPSPSPPRADELAVPEMAPPPQNDSMAPHATLKVTSTTHRREFMALGRVANGPRALEFPEVARMFNGTKVEQRAKILGCMARGGIADPDAPNCQESTKYWATTTTEHKIVDDDTSSVAMSSNINPQHALQAFNAPLALGVSPTVAVADPAALVRQIASRAPTAVTPQAALPEPVASARAKAKGKAKAKAAARVPGGGLTDVALAGKTVPEKCAMARRGGEIKKELSALGSLKLELPDLATRYGRYDVADARMKRAELQAVIKEFRKLQRREDARAHRKLVRADLAFANLITHHYIPVKLEEGGMELQAWPFILPESMDTASVKCLLQMGHRNLLGHATEEYWQVLHQHFSIARPDDCTDCIPISVFGDEVEVFDGLQYACVNWSSDVALHHSDAMISKFLCVMIPTTAYYFRGKTNLTLQEAMKVIVRSLNRLYHQGPLRLVVCALKGDWKWMGQILNARNGPSSNSICYKCAATKNLDAPLTDLAATAVWRSSPLQGDQVWWEVPAIAELVGFGMQLFCPDILHTYHLGIGRDVKARMLRASLEIKAWCKEHSKYRLPSRWHLSKTRLSLKRGKFVHYVGKGWHVSVILGFLRDFMENLNVDSDLKMLVWSGDELMSFLHAERQNRGLLLTEAGIHQVTVLGDFHLKMLLVASQKHTGFPTYRLFNIRPKFHGMSHILDFASTGRNPVTQSCWMEEDWVRKVANLAKRTHARKTKLSTLQRYSAGVAFEFGMR</sequence>
<feature type="region of interest" description="Disordered" evidence="1">
    <location>
        <begin position="146"/>
        <end position="165"/>
    </location>
</feature>
<evidence type="ECO:0000313" key="2">
    <source>
        <dbReference type="EMBL" id="CAI3984832.1"/>
    </source>
</evidence>
<keyword evidence="4" id="KW-1185">Reference proteome</keyword>
<dbReference type="EMBL" id="CAMXCT010000924">
    <property type="protein sequence ID" value="CAI3984832.1"/>
    <property type="molecule type" value="Genomic_DNA"/>
</dbReference>
<feature type="compositionally biased region" description="Low complexity" evidence="1">
    <location>
        <begin position="73"/>
        <end position="88"/>
    </location>
</feature>
<dbReference type="AlphaFoldDB" id="A0A9P1FSH6"/>
<feature type="region of interest" description="Disordered" evidence="1">
    <location>
        <begin position="73"/>
        <end position="112"/>
    </location>
</feature>
<dbReference type="EMBL" id="CAMXCT020000924">
    <property type="protein sequence ID" value="CAL1138207.1"/>
    <property type="molecule type" value="Genomic_DNA"/>
</dbReference>